<evidence type="ECO:0000256" key="3">
    <source>
        <dbReference type="ARBA" id="ARBA00022676"/>
    </source>
</evidence>
<dbReference type="EMBL" id="UINC01065856">
    <property type="protein sequence ID" value="SVB95949.1"/>
    <property type="molecule type" value="Genomic_DNA"/>
</dbReference>
<feature type="transmembrane region" description="Helical" evidence="8">
    <location>
        <begin position="29"/>
        <end position="49"/>
    </location>
</feature>
<evidence type="ECO:0000256" key="7">
    <source>
        <dbReference type="ARBA" id="ARBA00023136"/>
    </source>
</evidence>
<feature type="non-terminal residue" evidence="9">
    <location>
        <position position="297"/>
    </location>
</feature>
<dbReference type="GO" id="GO:0008610">
    <property type="term" value="P:lipid biosynthetic process"/>
    <property type="evidence" value="ECO:0007669"/>
    <property type="project" value="UniProtKB-ARBA"/>
</dbReference>
<organism evidence="9">
    <name type="scientific">marine metagenome</name>
    <dbReference type="NCBI Taxonomy" id="408172"/>
    <lineage>
        <taxon>unclassified sequences</taxon>
        <taxon>metagenomes</taxon>
        <taxon>ecological metagenomes</taxon>
    </lineage>
</organism>
<keyword evidence="7 8" id="KW-0472">Membrane</keyword>
<evidence type="ECO:0000256" key="2">
    <source>
        <dbReference type="ARBA" id="ARBA00022475"/>
    </source>
</evidence>
<comment type="subcellular location">
    <subcellularLocation>
        <location evidence="1">Cell membrane</location>
        <topology evidence="1">Multi-pass membrane protein</topology>
    </subcellularLocation>
</comment>
<keyword evidence="6 8" id="KW-1133">Transmembrane helix</keyword>
<feature type="transmembrane region" description="Helical" evidence="8">
    <location>
        <begin position="123"/>
        <end position="141"/>
    </location>
</feature>
<evidence type="ECO:0000256" key="6">
    <source>
        <dbReference type="ARBA" id="ARBA00022989"/>
    </source>
</evidence>
<proteinExistence type="predicted"/>
<dbReference type="GO" id="GO:0016763">
    <property type="term" value="F:pentosyltransferase activity"/>
    <property type="evidence" value="ECO:0007669"/>
    <property type="project" value="TreeGrafter"/>
</dbReference>
<dbReference type="GO" id="GO:0005886">
    <property type="term" value="C:plasma membrane"/>
    <property type="evidence" value="ECO:0007669"/>
    <property type="project" value="UniProtKB-SubCell"/>
</dbReference>
<keyword evidence="5 8" id="KW-0812">Transmembrane</keyword>
<evidence type="ECO:0000313" key="9">
    <source>
        <dbReference type="EMBL" id="SVB95949.1"/>
    </source>
</evidence>
<name>A0A382I9M1_9ZZZZ</name>
<keyword evidence="4" id="KW-0808">Transferase</keyword>
<sequence length="297" mass="34945">MLQQLCTFLVETLFKLVTGVSRRMRVSRIYAFFCLILIASSFFFKLIWWDDPFGGLKYDRQITTLDTIEAYARLGIDFFRPERYWTSAWEHFYVLEVSIYQALSAWISGFTNTVISAARGTNLFFALLTLPVIFQIAIKYFCRKTATYAVLFYTFAPLNLMYQSATLIDVSTTFFATTAFWMLVQYFEGSKSRTVFIIFFLASTCCVITKPLYFLPSGILLATHFFQQQKWLQLKNIFIYINRHRAIISLFILVTLVTLLWVTIQKQVNTIFSLGPFHFFSFSHPFELQFYLRIIFR</sequence>
<gene>
    <name evidence="9" type="ORF">METZ01_LOCUS248803</name>
</gene>
<evidence type="ECO:0000256" key="1">
    <source>
        <dbReference type="ARBA" id="ARBA00004651"/>
    </source>
</evidence>
<keyword evidence="2" id="KW-1003">Cell membrane</keyword>
<feature type="transmembrane region" description="Helical" evidence="8">
    <location>
        <begin position="161"/>
        <end position="184"/>
    </location>
</feature>
<dbReference type="PANTHER" id="PTHR33908:SF11">
    <property type="entry name" value="MEMBRANE PROTEIN"/>
    <property type="match status" value="1"/>
</dbReference>
<feature type="transmembrane region" description="Helical" evidence="8">
    <location>
        <begin position="246"/>
        <end position="264"/>
    </location>
</feature>
<evidence type="ECO:0000256" key="8">
    <source>
        <dbReference type="SAM" id="Phobius"/>
    </source>
</evidence>
<protein>
    <recommendedName>
        <fullName evidence="10">Glycosyltransferase RgtA/B/C/D-like domain-containing protein</fullName>
    </recommendedName>
</protein>
<dbReference type="AlphaFoldDB" id="A0A382I9M1"/>
<evidence type="ECO:0000256" key="5">
    <source>
        <dbReference type="ARBA" id="ARBA00022692"/>
    </source>
</evidence>
<evidence type="ECO:0000256" key="4">
    <source>
        <dbReference type="ARBA" id="ARBA00022679"/>
    </source>
</evidence>
<accession>A0A382I9M1</accession>
<dbReference type="InterPro" id="IPR050297">
    <property type="entry name" value="LipidA_mod_glycosyltrf_83"/>
</dbReference>
<keyword evidence="3" id="KW-0328">Glycosyltransferase</keyword>
<feature type="transmembrane region" description="Helical" evidence="8">
    <location>
        <begin position="196"/>
        <end position="226"/>
    </location>
</feature>
<evidence type="ECO:0008006" key="10">
    <source>
        <dbReference type="Google" id="ProtNLM"/>
    </source>
</evidence>
<reference evidence="9" key="1">
    <citation type="submission" date="2018-05" db="EMBL/GenBank/DDBJ databases">
        <authorList>
            <person name="Lanie J.A."/>
            <person name="Ng W.-L."/>
            <person name="Kazmierczak K.M."/>
            <person name="Andrzejewski T.M."/>
            <person name="Davidsen T.M."/>
            <person name="Wayne K.J."/>
            <person name="Tettelin H."/>
            <person name="Glass J.I."/>
            <person name="Rusch D."/>
            <person name="Podicherti R."/>
            <person name="Tsui H.-C.T."/>
            <person name="Winkler M.E."/>
        </authorList>
    </citation>
    <scope>NUCLEOTIDE SEQUENCE</scope>
</reference>
<dbReference type="PANTHER" id="PTHR33908">
    <property type="entry name" value="MANNOSYLTRANSFERASE YKCB-RELATED"/>
    <property type="match status" value="1"/>
</dbReference>